<dbReference type="GO" id="GO:0003676">
    <property type="term" value="F:nucleic acid binding"/>
    <property type="evidence" value="ECO:0007669"/>
    <property type="project" value="InterPro"/>
</dbReference>
<dbReference type="InterPro" id="IPR039537">
    <property type="entry name" value="Retrotran_Ty1/copia-like"/>
</dbReference>
<dbReference type="KEGG" id="nnu:104601921"/>
<dbReference type="InParanoid" id="A0A1U8AMQ4"/>
<feature type="compositionally biased region" description="Low complexity" evidence="1">
    <location>
        <begin position="219"/>
        <end position="248"/>
    </location>
</feature>
<feature type="domain" description="Integrase catalytic" evidence="2">
    <location>
        <begin position="341"/>
        <end position="471"/>
    </location>
</feature>
<protein>
    <submittedName>
        <fullName evidence="4">Uncharacterized protein LOC104601921</fullName>
    </submittedName>
</protein>
<dbReference type="PROSITE" id="PS50994">
    <property type="entry name" value="INTEGRASE"/>
    <property type="match status" value="1"/>
</dbReference>
<dbReference type="Pfam" id="PF14244">
    <property type="entry name" value="Retrotran_gag_3"/>
    <property type="match status" value="1"/>
</dbReference>
<dbReference type="InterPro" id="IPR036397">
    <property type="entry name" value="RNaseH_sf"/>
</dbReference>
<proteinExistence type="predicted"/>
<dbReference type="InterPro" id="IPR029472">
    <property type="entry name" value="Copia-like_N"/>
</dbReference>
<dbReference type="InterPro" id="IPR057670">
    <property type="entry name" value="SH3_retrovirus"/>
</dbReference>
<dbReference type="AlphaFoldDB" id="A0A1U8AMQ4"/>
<gene>
    <name evidence="4" type="primary">LOC104601921</name>
</gene>
<evidence type="ECO:0000259" key="2">
    <source>
        <dbReference type="PROSITE" id="PS50994"/>
    </source>
</evidence>
<dbReference type="Gene3D" id="3.30.420.10">
    <property type="entry name" value="Ribonuclease H-like superfamily/Ribonuclease H"/>
    <property type="match status" value="1"/>
</dbReference>
<feature type="region of interest" description="Disordered" evidence="1">
    <location>
        <begin position="566"/>
        <end position="610"/>
    </location>
</feature>
<dbReference type="PANTHER" id="PTHR42648">
    <property type="entry name" value="TRANSPOSASE, PUTATIVE-RELATED"/>
    <property type="match status" value="1"/>
</dbReference>
<evidence type="ECO:0000256" key="1">
    <source>
        <dbReference type="SAM" id="MobiDB-lite"/>
    </source>
</evidence>
<dbReference type="Proteomes" id="UP000189703">
    <property type="component" value="Unplaced"/>
</dbReference>
<dbReference type="RefSeq" id="XP_010263725.1">
    <property type="nucleotide sequence ID" value="XM_010265423.1"/>
</dbReference>
<dbReference type="OMA" id="DSSKECE"/>
<evidence type="ECO:0000313" key="4">
    <source>
        <dbReference type="RefSeq" id="XP_010263725.1"/>
    </source>
</evidence>
<evidence type="ECO:0000313" key="3">
    <source>
        <dbReference type="Proteomes" id="UP000189703"/>
    </source>
</evidence>
<dbReference type="OrthoDB" id="1938465at2759"/>
<keyword evidence="3" id="KW-1185">Reference proteome</keyword>
<sequence>MDSSETAQHISHPITVIFDGSNYDLWSQEMCSFLKGRLLWRYVTGEIPKPAKISDETEDKFAERIEKWDGKNHQILTRFHNTCIASIKLEFRRYDSSKECEPEWDSTSVATTYSKLRNRQRVWHLLMTLRDEYEPISSTLLYHSPLPSLDVVINDLLSEETHLKTLRDERSLLSTDVVLATPGTSATSSTKSPKRTFYNYCKKTGHTISECRRLQAKKTSGQKSSSMGSLASSSTAAAATENTSDNTSPKFSLRELQALLYQLQHDSGIPSKSVLFVTPGTVSTSCLSLPNTFLVPQLSLNLISVGQLCELGFEIHFSSRGCTVHDPQTGKIIGTNRKVGRLFELSSLQLPSLAAVVTSSFSTMIKTQFSSIIKIFRTDNAMEYKDSVLIQFLSQNGTIIHRSCPGTSQQNGRVERKHKHILDIVRALLISSSCPERFWGETALIAVYTINRIPSPVIGNISPYERLYGHCLDYQSLHVFGCACFVLLQPHEHTKSEPKARLCCFLGYGIEHKGYRCWDPLSQQLRISRHVTFWEHKIFSSLSPFRVTTTSSHFFTDPTISLFPDDLPAGPTTSSSNSSNSTAQHATSPDASTLAMDPPSLPSSEPLIPPDEFDPAHSDVSLCHSGRVTKPSILLCDFHCYSTIVSLYEPCTYREASTNPLWQKAMTEEI</sequence>
<accession>A0A1U8AMQ4</accession>
<feature type="compositionally biased region" description="Low complexity" evidence="1">
    <location>
        <begin position="572"/>
        <end position="582"/>
    </location>
</feature>
<feature type="region of interest" description="Disordered" evidence="1">
    <location>
        <begin position="213"/>
        <end position="248"/>
    </location>
</feature>
<reference evidence="4" key="1">
    <citation type="submission" date="2025-08" db="UniProtKB">
        <authorList>
            <consortium name="RefSeq"/>
        </authorList>
    </citation>
    <scope>IDENTIFICATION</scope>
</reference>
<name>A0A1U8AMQ4_NELNU</name>
<dbReference type="GeneID" id="104601921"/>
<dbReference type="GO" id="GO:0015074">
    <property type="term" value="P:DNA integration"/>
    <property type="evidence" value="ECO:0007669"/>
    <property type="project" value="InterPro"/>
</dbReference>
<dbReference type="InterPro" id="IPR001584">
    <property type="entry name" value="Integrase_cat-core"/>
</dbReference>
<dbReference type="SUPFAM" id="SSF53098">
    <property type="entry name" value="Ribonuclease H-like"/>
    <property type="match status" value="1"/>
</dbReference>
<dbReference type="InterPro" id="IPR012337">
    <property type="entry name" value="RNaseH-like_sf"/>
</dbReference>
<dbReference type="PANTHER" id="PTHR42648:SF31">
    <property type="entry name" value="RNA-DIRECTED DNA POLYMERASE"/>
    <property type="match status" value="1"/>
</dbReference>
<dbReference type="Pfam" id="PF25597">
    <property type="entry name" value="SH3_retrovirus"/>
    <property type="match status" value="1"/>
</dbReference>
<dbReference type="eggNOG" id="KOG0017">
    <property type="taxonomic scope" value="Eukaryota"/>
</dbReference>
<organism evidence="3 4">
    <name type="scientific">Nelumbo nucifera</name>
    <name type="common">Sacred lotus</name>
    <dbReference type="NCBI Taxonomy" id="4432"/>
    <lineage>
        <taxon>Eukaryota</taxon>
        <taxon>Viridiplantae</taxon>
        <taxon>Streptophyta</taxon>
        <taxon>Embryophyta</taxon>
        <taxon>Tracheophyta</taxon>
        <taxon>Spermatophyta</taxon>
        <taxon>Magnoliopsida</taxon>
        <taxon>Proteales</taxon>
        <taxon>Nelumbonaceae</taxon>
        <taxon>Nelumbo</taxon>
    </lineage>
</organism>